<evidence type="ECO:0000313" key="2">
    <source>
        <dbReference type="Proteomes" id="UP000030980"/>
    </source>
</evidence>
<accession>A0A0B3BU36</accession>
<sequence length="119" mass="13737">MSEEWVMTRIGVCIACILALALGNAAAREQAMHEVLMETIESQRLIFHWRHEPERLATVLVYTCSTCEIQQKFIDRETRLIRGNQELDISLLGQRVEWDGHVTISSADPKRILKVEIFE</sequence>
<proteinExistence type="predicted"/>
<dbReference type="EMBL" id="JTAK01000004">
    <property type="protein sequence ID" value="KHO64581.1"/>
    <property type="molecule type" value="Genomic_DNA"/>
</dbReference>
<evidence type="ECO:0000313" key="1">
    <source>
        <dbReference type="EMBL" id="KHO64581.1"/>
    </source>
</evidence>
<protein>
    <submittedName>
        <fullName evidence="1">Uncharacterized protein</fullName>
    </submittedName>
</protein>
<dbReference type="AlphaFoldDB" id="A0A0B3BU36"/>
<name>A0A0B3BU36_9PSED</name>
<comment type="caution">
    <text evidence="1">The sequence shown here is derived from an EMBL/GenBank/DDBJ whole genome shotgun (WGS) entry which is preliminary data.</text>
</comment>
<organism evidence="1 2">
    <name type="scientific">Pseudomonas flexibilis</name>
    <dbReference type="NCBI Taxonomy" id="706570"/>
    <lineage>
        <taxon>Bacteria</taxon>
        <taxon>Pseudomonadati</taxon>
        <taxon>Pseudomonadota</taxon>
        <taxon>Gammaproteobacteria</taxon>
        <taxon>Pseudomonadales</taxon>
        <taxon>Pseudomonadaceae</taxon>
        <taxon>Pseudomonas</taxon>
    </lineage>
</organism>
<dbReference type="Proteomes" id="UP000030980">
    <property type="component" value="Unassembled WGS sequence"/>
</dbReference>
<dbReference type="STRING" id="706570.PT85_10290"/>
<reference evidence="1 2" key="1">
    <citation type="submission" date="2014-11" db="EMBL/GenBank/DDBJ databases">
        <title>Genome sequence of Pseudomonas tuomuerensis JCM 14085.</title>
        <authorList>
            <person name="Shin S.-K."/>
            <person name="Yi H."/>
        </authorList>
    </citation>
    <scope>NUCLEOTIDE SEQUENCE [LARGE SCALE GENOMIC DNA]</scope>
    <source>
        <strain evidence="1 2">JCM 14085</strain>
    </source>
</reference>
<keyword evidence="2" id="KW-1185">Reference proteome</keyword>
<gene>
    <name evidence="1" type="ORF">PT85_10290</name>
</gene>